<keyword evidence="3" id="KW-1185">Reference proteome</keyword>
<dbReference type="SUPFAM" id="SSF55718">
    <property type="entry name" value="SCP-like"/>
    <property type="match status" value="1"/>
</dbReference>
<dbReference type="Gene3D" id="3.30.1050.10">
    <property type="entry name" value="SCP2 sterol-binding domain"/>
    <property type="match status" value="1"/>
</dbReference>
<name>A0A398B817_9BACI</name>
<dbReference type="AlphaFoldDB" id="A0A398B817"/>
<dbReference type="RefSeq" id="WP_119112165.1">
    <property type="nucleotide sequence ID" value="NZ_CBCSEO010000004.1"/>
</dbReference>
<feature type="domain" description="SCP2" evidence="1">
    <location>
        <begin position="13"/>
        <end position="95"/>
    </location>
</feature>
<sequence length="110" mass="12535">MEKCLERFVERAEGKKHLYELTKMNSIALTAETTTGDFTIFFENKRVSLRPGLLDSAAVTLKGNIGVILALLDGKLKLREAVRRNFLDVRGNFRAILLAESFLYLNREDE</sequence>
<dbReference type="Pfam" id="PF02036">
    <property type="entry name" value="SCP2"/>
    <property type="match status" value="1"/>
</dbReference>
<proteinExistence type="predicted"/>
<dbReference type="InterPro" id="IPR036527">
    <property type="entry name" value="SCP2_sterol-bd_dom_sf"/>
</dbReference>
<dbReference type="OrthoDB" id="2873917at2"/>
<dbReference type="EMBL" id="QWVT01000013">
    <property type="protein sequence ID" value="RID86259.1"/>
    <property type="molecule type" value="Genomic_DNA"/>
</dbReference>
<accession>A0A398B817</accession>
<comment type="caution">
    <text evidence="2">The sequence shown here is derived from an EMBL/GenBank/DDBJ whole genome shotgun (WGS) entry which is preliminary data.</text>
</comment>
<dbReference type="InterPro" id="IPR003033">
    <property type="entry name" value="SCP2_sterol-bd_dom"/>
</dbReference>
<evidence type="ECO:0000259" key="1">
    <source>
        <dbReference type="Pfam" id="PF02036"/>
    </source>
</evidence>
<evidence type="ECO:0000313" key="3">
    <source>
        <dbReference type="Proteomes" id="UP000265816"/>
    </source>
</evidence>
<dbReference type="Proteomes" id="UP000265816">
    <property type="component" value="Unassembled WGS sequence"/>
</dbReference>
<evidence type="ECO:0000313" key="2">
    <source>
        <dbReference type="EMBL" id="RID86259.1"/>
    </source>
</evidence>
<organism evidence="2 3">
    <name type="scientific">Mesobacillus zeae</name>
    <dbReference type="NCBI Taxonomy" id="1917180"/>
    <lineage>
        <taxon>Bacteria</taxon>
        <taxon>Bacillati</taxon>
        <taxon>Bacillota</taxon>
        <taxon>Bacilli</taxon>
        <taxon>Bacillales</taxon>
        <taxon>Bacillaceae</taxon>
        <taxon>Mesobacillus</taxon>
    </lineage>
</organism>
<reference evidence="2 3" key="1">
    <citation type="submission" date="2018-08" db="EMBL/GenBank/DDBJ databases">
        <title>Bacillus jemisoniae sp. nov., Bacillus chryseoplanitiae sp. nov., Bacillus resnikiae sp. nov., and Bacillus frankliniae sp. nov., isolated from Viking spacecraft and associated surfaces.</title>
        <authorList>
            <person name="Seuylemezian A."/>
            <person name="Vaishampayan P."/>
        </authorList>
    </citation>
    <scope>NUCLEOTIDE SEQUENCE [LARGE SCALE GENOMIC DNA]</scope>
    <source>
        <strain evidence="2 3">JJ-247</strain>
    </source>
</reference>
<gene>
    <name evidence="2" type="ORF">D1970_06950</name>
</gene>
<protein>
    <recommendedName>
        <fullName evidence="1">SCP2 domain-containing protein</fullName>
    </recommendedName>
</protein>